<sequence length="210" mass="22990">MQKGDPKPESDTEHRLNRVLCFETQKGWAKCVLTMPEGKLEAPEAKFPAKPEEPGFTHPLGEGNDKLIITIYDATSGNKIAWTRKFTGIELADGGSPFCEGYKTCRSPPSCMSCKEFSDTFIKETFDEENMTDEDKALLSASQMGAQLFGFLVWTDPSTIKVDDLSISEVLVPTNDGGSVSLIIIKANPTKIMFKTSTAVGVATGDVYQF</sequence>
<evidence type="ECO:0000313" key="2">
    <source>
        <dbReference type="Proteomes" id="UP000041254"/>
    </source>
</evidence>
<name>A0A0G4F393_VITBC</name>
<reference evidence="1 2" key="1">
    <citation type="submission" date="2014-11" db="EMBL/GenBank/DDBJ databases">
        <authorList>
            <person name="Zhu J."/>
            <person name="Qi W."/>
            <person name="Song R."/>
        </authorList>
    </citation>
    <scope>NUCLEOTIDE SEQUENCE [LARGE SCALE GENOMIC DNA]</scope>
</reference>
<dbReference type="AlphaFoldDB" id="A0A0G4F393"/>
<organism evidence="1 2">
    <name type="scientific">Vitrella brassicaformis (strain CCMP3155)</name>
    <dbReference type="NCBI Taxonomy" id="1169540"/>
    <lineage>
        <taxon>Eukaryota</taxon>
        <taxon>Sar</taxon>
        <taxon>Alveolata</taxon>
        <taxon>Colpodellida</taxon>
        <taxon>Vitrellaceae</taxon>
        <taxon>Vitrella</taxon>
    </lineage>
</organism>
<protein>
    <submittedName>
        <fullName evidence="1">Uncharacterized protein</fullName>
    </submittedName>
</protein>
<dbReference type="VEuPathDB" id="CryptoDB:Vbra_5574"/>
<keyword evidence="2" id="KW-1185">Reference proteome</keyword>
<accession>A0A0G4F393</accession>
<proteinExistence type="predicted"/>
<dbReference type="InParanoid" id="A0A0G4F393"/>
<evidence type="ECO:0000313" key="1">
    <source>
        <dbReference type="EMBL" id="CEM06207.1"/>
    </source>
</evidence>
<dbReference type="EMBL" id="CDMY01000366">
    <property type="protein sequence ID" value="CEM06207.1"/>
    <property type="molecule type" value="Genomic_DNA"/>
</dbReference>
<dbReference type="Proteomes" id="UP000041254">
    <property type="component" value="Unassembled WGS sequence"/>
</dbReference>
<gene>
    <name evidence="1" type="ORF">Vbra_5574</name>
</gene>